<dbReference type="PANTHER" id="PTHR10878:SF25">
    <property type="entry name" value="SEGMENT POLARITY PROTEIN DISHEVELLED"/>
    <property type="match status" value="1"/>
</dbReference>
<dbReference type="GO" id="GO:0005829">
    <property type="term" value="C:cytosol"/>
    <property type="evidence" value="ECO:0007669"/>
    <property type="project" value="TreeGrafter"/>
</dbReference>
<dbReference type="OrthoDB" id="10031689at2759"/>
<gene>
    <name evidence="1" type="ORF">PXEA_LOCUS7655</name>
</gene>
<dbReference type="EMBL" id="CAAALY010020374">
    <property type="protein sequence ID" value="VEL14215.1"/>
    <property type="molecule type" value="Genomic_DNA"/>
</dbReference>
<keyword evidence="2" id="KW-1185">Reference proteome</keyword>
<dbReference type="InterPro" id="IPR015506">
    <property type="entry name" value="Dsh/Dvl-rel"/>
</dbReference>
<dbReference type="GO" id="GO:0060070">
    <property type="term" value="P:canonical Wnt signaling pathway"/>
    <property type="evidence" value="ECO:0007669"/>
    <property type="project" value="TreeGrafter"/>
</dbReference>
<reference evidence="1" key="1">
    <citation type="submission" date="2018-11" db="EMBL/GenBank/DDBJ databases">
        <authorList>
            <consortium name="Pathogen Informatics"/>
        </authorList>
    </citation>
    <scope>NUCLEOTIDE SEQUENCE</scope>
</reference>
<dbReference type="Proteomes" id="UP000784294">
    <property type="component" value="Unassembled WGS sequence"/>
</dbReference>
<comment type="caution">
    <text evidence="1">The sequence shown here is derived from an EMBL/GenBank/DDBJ whole genome shotgun (WGS) entry which is preliminary data.</text>
</comment>
<protein>
    <submittedName>
        <fullName evidence="1">Uncharacterized protein</fullName>
    </submittedName>
</protein>
<proteinExistence type="predicted"/>
<name>A0A448WKS9_9PLAT</name>
<accession>A0A448WKS9</accession>
<dbReference type="PANTHER" id="PTHR10878">
    <property type="entry name" value="SEGMENT POLARITY PROTEIN DISHEVELLED"/>
    <property type="match status" value="1"/>
</dbReference>
<evidence type="ECO:0000313" key="2">
    <source>
        <dbReference type="Proteomes" id="UP000784294"/>
    </source>
</evidence>
<organism evidence="1 2">
    <name type="scientific">Protopolystoma xenopodis</name>
    <dbReference type="NCBI Taxonomy" id="117903"/>
    <lineage>
        <taxon>Eukaryota</taxon>
        <taxon>Metazoa</taxon>
        <taxon>Spiralia</taxon>
        <taxon>Lophotrochozoa</taxon>
        <taxon>Platyhelminthes</taxon>
        <taxon>Monogenea</taxon>
        <taxon>Polyopisthocotylea</taxon>
        <taxon>Polystomatidea</taxon>
        <taxon>Polystomatidae</taxon>
        <taxon>Protopolystoma</taxon>
    </lineage>
</organism>
<sequence length="113" mass="12557">MVVAKCWDPAPKSFFDIPRQEPVRPIDPRAWVLHTNAMTAVGQSDSGLAGATTATHFGQIGVPVVQPQEVWSPAINRFNPSFRLYLLIMSCSVTQYLSASAFYKNVYRANLRS</sequence>
<evidence type="ECO:0000313" key="1">
    <source>
        <dbReference type="EMBL" id="VEL14215.1"/>
    </source>
</evidence>
<dbReference type="AlphaFoldDB" id="A0A448WKS9"/>